<keyword evidence="3 7" id="KW-0540">Nuclease</keyword>
<dbReference type="EMBL" id="CP064812">
    <property type="protein sequence ID" value="QPG74559.1"/>
    <property type="molecule type" value="Genomic_DNA"/>
</dbReference>
<dbReference type="AlphaFoldDB" id="A0A875S456"/>
<keyword evidence="7" id="KW-0547">Nucleotide-binding</keyword>
<dbReference type="GO" id="GO:0004518">
    <property type="term" value="F:nuclease activity"/>
    <property type="evidence" value="ECO:0007669"/>
    <property type="project" value="UniProtKB-KW"/>
</dbReference>
<comment type="cofactor">
    <cofactor evidence="1 7">
        <name>a divalent metal cation</name>
        <dbReference type="ChEBI" id="CHEBI:60240"/>
    </cofactor>
</comment>
<dbReference type="GO" id="GO:0003723">
    <property type="term" value="F:RNA binding"/>
    <property type="evidence" value="ECO:0007669"/>
    <property type="project" value="UniProtKB-KW"/>
</dbReference>
<dbReference type="GO" id="GO:0005829">
    <property type="term" value="C:cytosol"/>
    <property type="evidence" value="ECO:0007669"/>
    <property type="project" value="TreeGrafter"/>
</dbReference>
<dbReference type="PANTHER" id="PTHR12395:SF9">
    <property type="entry name" value="DECAPPING AND EXORIBONUCLEASE PROTEIN"/>
    <property type="match status" value="1"/>
</dbReference>
<comment type="similarity">
    <text evidence="2 7">Belongs to the DXO/Dom3Z family.</text>
</comment>
<dbReference type="GO" id="GO:0000956">
    <property type="term" value="P:nuclear-transcribed mRNA catabolic process"/>
    <property type="evidence" value="ECO:0007669"/>
    <property type="project" value="TreeGrafter"/>
</dbReference>
<dbReference type="GO" id="GO:0000166">
    <property type="term" value="F:nucleotide binding"/>
    <property type="evidence" value="ECO:0007669"/>
    <property type="project" value="UniProtKB-KW"/>
</dbReference>
<comment type="catalytic activity">
    <reaction evidence="5">
        <text>a 5'-end triphospho-ribonucleoside in mRNA + H2O = a 5'-end phospho-ribonucleoside in mRNA + diphosphate + H(+)</text>
        <dbReference type="Rhea" id="RHEA:78683"/>
        <dbReference type="Rhea" id="RHEA-COMP:15692"/>
        <dbReference type="Rhea" id="RHEA-COMP:17164"/>
        <dbReference type="ChEBI" id="CHEBI:15377"/>
        <dbReference type="ChEBI" id="CHEBI:15378"/>
        <dbReference type="ChEBI" id="CHEBI:33019"/>
        <dbReference type="ChEBI" id="CHEBI:138282"/>
        <dbReference type="ChEBI" id="CHEBI:167618"/>
    </reaction>
    <physiologicalReaction direction="left-to-right" evidence="5">
        <dbReference type="Rhea" id="RHEA:78684"/>
    </physiologicalReaction>
</comment>
<dbReference type="InterPro" id="IPR039039">
    <property type="entry name" value="RAI1-like_fam"/>
</dbReference>
<sequence>MSLSYGFEFQTPENLKDVHCSIEKGFHKKEVLYYSQINATQISFDKSQLEPYRLPLAKTLNNGDWNTRNGYKLFQAKKFGENESRIRNLLLITIKYELTKYGTKYIRPKVLCHSGLFCDVINNSKETYDVICYDGQLIFSSTNRRLDQNLLISYIGIRFEDLLKYNDVTQKTRDNFKHFKTLGEGYIGDKEQGDVISFLSVTEIDSLKGTKDKEPGKYTEIKLTISHGMNWKKLQTSDNTAFLATMSRAVSGFERKLLKWILQCKFGMSKHLLVGLRDGSFNVRAVHLFSLEKDLIPFLKRHYRREYSIYVSAIDKLQQFFAWIEQSIEKNKDCTVYRLEINGYSCKLSPLVSPEESEQVFNNVMIKPFIQWRETKKDSLVDCKDVVEPAVEPAVDNLSQALEATHIR</sequence>
<comment type="function">
    <text evidence="7">Decapping enzyme for NAD-capped RNAs: specifically hydrolyzes the nicotinamide adenine dinucleotide (NAD) cap from a subset of RNAs by removing the entire NAD moiety from the 5'-end of an NAD-capped RNA.</text>
</comment>
<dbReference type="RefSeq" id="XP_038778124.1">
    <property type="nucleotide sequence ID" value="XM_038922196.1"/>
</dbReference>
<accession>A0A875S456</accession>
<dbReference type="GO" id="GO:0005634">
    <property type="term" value="C:nucleus"/>
    <property type="evidence" value="ECO:0007669"/>
    <property type="project" value="UniProtKB-SubCell"/>
</dbReference>
<comment type="subcellular location">
    <subcellularLocation>
        <location evidence="7">Nucleus</location>
    </subcellularLocation>
</comment>
<dbReference type="Proteomes" id="UP000662931">
    <property type="component" value="Chromosome 1"/>
</dbReference>
<evidence type="ECO:0000256" key="1">
    <source>
        <dbReference type="ARBA" id="ARBA00001968"/>
    </source>
</evidence>
<dbReference type="Pfam" id="PF08652">
    <property type="entry name" value="RAI1"/>
    <property type="match status" value="1"/>
</dbReference>
<evidence type="ECO:0000256" key="3">
    <source>
        <dbReference type="ARBA" id="ARBA00022722"/>
    </source>
</evidence>
<evidence type="ECO:0000313" key="10">
    <source>
        <dbReference type="Proteomes" id="UP000662931"/>
    </source>
</evidence>
<evidence type="ECO:0000313" key="9">
    <source>
        <dbReference type="EMBL" id="QPG74559.1"/>
    </source>
</evidence>
<dbReference type="GO" id="GO:0046872">
    <property type="term" value="F:metal ion binding"/>
    <property type="evidence" value="ECO:0007669"/>
    <property type="project" value="UniProtKB-KW"/>
</dbReference>
<keyword evidence="10" id="KW-1185">Reference proteome</keyword>
<proteinExistence type="inferred from homology"/>
<comment type="catalytic activity">
    <reaction evidence="4">
        <text>a 5'-end (N(7)-methyl 5'-triphosphoguanosine)-ribonucleoside-ribonucleotide in mRNA + H2O = a (N(7)-methyl 5'-triphosphoguanosine)-nucleoside + a 5'-end phospho-ribonucleoside in mRNA + H(+)</text>
        <dbReference type="Rhea" id="RHEA:66928"/>
        <dbReference type="Rhea" id="RHEA-COMP:15692"/>
        <dbReference type="Rhea" id="RHEA-COMP:17313"/>
        <dbReference type="ChEBI" id="CHEBI:15377"/>
        <dbReference type="ChEBI" id="CHEBI:15378"/>
        <dbReference type="ChEBI" id="CHEBI:138282"/>
        <dbReference type="ChEBI" id="CHEBI:172876"/>
        <dbReference type="ChEBI" id="CHEBI:172877"/>
    </reaction>
    <physiologicalReaction direction="left-to-right" evidence="4">
        <dbReference type="Rhea" id="RHEA:66929"/>
    </physiologicalReaction>
</comment>
<evidence type="ECO:0000256" key="6">
    <source>
        <dbReference type="ARBA" id="ARBA00048124"/>
    </source>
</evidence>
<feature type="domain" description="RAI1-like" evidence="8">
    <location>
        <begin position="29"/>
        <end position="346"/>
    </location>
</feature>
<reference evidence="9" key="1">
    <citation type="submission" date="2020-10" db="EMBL/GenBank/DDBJ databases">
        <authorList>
            <person name="Roach M.J.R."/>
        </authorList>
    </citation>
    <scope>NUCLEOTIDE SEQUENCE</scope>
    <source>
        <strain evidence="9">CBS 1945</strain>
    </source>
</reference>
<dbReference type="GO" id="GO:0034353">
    <property type="term" value="F:mRNA 5'-diphosphatase activity"/>
    <property type="evidence" value="ECO:0007669"/>
    <property type="project" value="TreeGrafter"/>
</dbReference>
<evidence type="ECO:0000259" key="8">
    <source>
        <dbReference type="Pfam" id="PF08652"/>
    </source>
</evidence>
<organism evidence="9 10">
    <name type="scientific">Eeniella nana</name>
    <name type="common">Yeast</name>
    <name type="synonym">Brettanomyces nanus</name>
    <dbReference type="NCBI Taxonomy" id="13502"/>
    <lineage>
        <taxon>Eukaryota</taxon>
        <taxon>Fungi</taxon>
        <taxon>Dikarya</taxon>
        <taxon>Ascomycota</taxon>
        <taxon>Saccharomycotina</taxon>
        <taxon>Pichiomycetes</taxon>
        <taxon>Pichiales</taxon>
        <taxon>Pichiaceae</taxon>
        <taxon>Brettanomyces</taxon>
    </lineage>
</organism>
<evidence type="ECO:0000256" key="2">
    <source>
        <dbReference type="ARBA" id="ARBA00006562"/>
    </source>
</evidence>
<keyword evidence="7" id="KW-0694">RNA-binding</keyword>
<keyword evidence="7" id="KW-0479">Metal-binding</keyword>
<evidence type="ECO:0000256" key="5">
    <source>
        <dbReference type="ARBA" id="ARBA00044692"/>
    </source>
</evidence>
<name>A0A875S456_EENNA</name>
<keyword evidence="7" id="KW-0378">Hydrolase</keyword>
<dbReference type="GO" id="GO:0110155">
    <property type="term" value="P:NAD-cap decapping"/>
    <property type="evidence" value="ECO:0007669"/>
    <property type="project" value="TreeGrafter"/>
</dbReference>
<dbReference type="OrthoDB" id="3989136at2759"/>
<protein>
    <recommendedName>
        <fullName evidence="7">Decapping nuclease</fullName>
        <ecNumber evidence="7">3.6.1.-</ecNumber>
    </recommendedName>
</protein>
<gene>
    <name evidence="9" type="ORF">FOA43_001890</name>
</gene>
<evidence type="ECO:0000256" key="4">
    <source>
        <dbReference type="ARBA" id="ARBA00044676"/>
    </source>
</evidence>
<dbReference type="KEGG" id="bnn:FOA43_001890"/>
<keyword evidence="7" id="KW-0539">Nucleus</keyword>
<dbReference type="PANTHER" id="PTHR12395">
    <property type="entry name" value="DOM-3 RELATED"/>
    <property type="match status" value="1"/>
</dbReference>
<dbReference type="InterPro" id="IPR013961">
    <property type="entry name" value="RAI1"/>
</dbReference>
<evidence type="ECO:0000256" key="7">
    <source>
        <dbReference type="RuleBase" id="RU367113"/>
    </source>
</evidence>
<dbReference type="EC" id="3.6.1.-" evidence="7"/>
<comment type="catalytic activity">
    <reaction evidence="6">
        <text>a 5'-end NAD(+)-phospho-ribonucleoside in mRNA + H2O = a 5'-end phospho-ribonucleoside in mRNA + NAD(+) + H(+)</text>
        <dbReference type="Rhea" id="RHEA:60880"/>
        <dbReference type="Rhea" id="RHEA-COMP:15692"/>
        <dbReference type="Rhea" id="RHEA-COMP:15698"/>
        <dbReference type="ChEBI" id="CHEBI:15377"/>
        <dbReference type="ChEBI" id="CHEBI:15378"/>
        <dbReference type="ChEBI" id="CHEBI:57540"/>
        <dbReference type="ChEBI" id="CHEBI:138282"/>
        <dbReference type="ChEBI" id="CHEBI:144029"/>
    </reaction>
    <physiologicalReaction direction="left-to-right" evidence="6">
        <dbReference type="Rhea" id="RHEA:60881"/>
    </physiologicalReaction>
</comment>
<dbReference type="GeneID" id="62195291"/>